<dbReference type="InterPro" id="IPR009872">
    <property type="entry name" value="DUF1427"/>
</dbReference>
<evidence type="ECO:0000313" key="3">
    <source>
        <dbReference type="Proteomes" id="UP000304148"/>
    </source>
</evidence>
<dbReference type="RefSeq" id="WP_138186155.1">
    <property type="nucleotide sequence ID" value="NZ_LS992241.1"/>
</dbReference>
<evidence type="ECO:0000256" key="1">
    <source>
        <dbReference type="SAM" id="Phobius"/>
    </source>
</evidence>
<feature type="transmembrane region" description="Helical" evidence="1">
    <location>
        <begin position="6"/>
        <end position="24"/>
    </location>
</feature>
<protein>
    <recommendedName>
        <fullName evidence="4">XapX domain-containing protein</fullName>
    </recommendedName>
</protein>
<name>A0A383RAI0_PAEAL</name>
<sequence length="57" mass="6303">MWGPIFLALATGITIGVVFPLLRIPSPAPPFLGLVGLLGMFIGQRLVPWIKLWFNQQ</sequence>
<dbReference type="AlphaFoldDB" id="A0A383RAI0"/>
<keyword evidence="1" id="KW-0812">Transmembrane</keyword>
<organism evidence="2 3">
    <name type="scientific">Paenibacillus alvei</name>
    <name type="common">Bacillus alvei</name>
    <dbReference type="NCBI Taxonomy" id="44250"/>
    <lineage>
        <taxon>Bacteria</taxon>
        <taxon>Bacillati</taxon>
        <taxon>Bacillota</taxon>
        <taxon>Bacilli</taxon>
        <taxon>Bacillales</taxon>
        <taxon>Paenibacillaceae</taxon>
        <taxon>Paenibacillus</taxon>
    </lineage>
</organism>
<evidence type="ECO:0008006" key="4">
    <source>
        <dbReference type="Google" id="ProtNLM"/>
    </source>
</evidence>
<gene>
    <name evidence="2" type="ORF">PBLR_12599</name>
</gene>
<dbReference type="Pfam" id="PF07235">
    <property type="entry name" value="DUF1427"/>
    <property type="match status" value="1"/>
</dbReference>
<feature type="transmembrane region" description="Helical" evidence="1">
    <location>
        <begin position="31"/>
        <end position="50"/>
    </location>
</feature>
<dbReference type="InterPro" id="IPR020017">
    <property type="entry name" value="XapX_domain"/>
</dbReference>
<proteinExistence type="predicted"/>
<accession>A0A383RAI0</accession>
<reference evidence="3" key="1">
    <citation type="submission" date="2018-08" db="EMBL/GenBank/DDBJ databases">
        <authorList>
            <person name="Chevrot R."/>
        </authorList>
    </citation>
    <scope>NUCLEOTIDE SEQUENCE [LARGE SCALE GENOMIC DNA]</scope>
</reference>
<keyword evidence="1" id="KW-1133">Transmembrane helix</keyword>
<evidence type="ECO:0000313" key="2">
    <source>
        <dbReference type="EMBL" id="SYX84177.1"/>
    </source>
</evidence>
<dbReference type="EMBL" id="LS992241">
    <property type="protein sequence ID" value="SYX84177.1"/>
    <property type="molecule type" value="Genomic_DNA"/>
</dbReference>
<keyword evidence="1" id="KW-0472">Membrane</keyword>
<dbReference type="NCBIfam" id="TIGR03510">
    <property type="entry name" value="XapX"/>
    <property type="match status" value="1"/>
</dbReference>
<dbReference type="Proteomes" id="UP000304148">
    <property type="component" value="Chromosome"/>
</dbReference>